<dbReference type="InterPro" id="IPR036157">
    <property type="entry name" value="dUTPase-like_sf"/>
</dbReference>
<evidence type="ECO:0008006" key="4">
    <source>
        <dbReference type="Google" id="ProtNLM"/>
    </source>
</evidence>
<dbReference type="RefSeq" id="WP_107786030.1">
    <property type="nucleotide sequence ID" value="NZ_QAOL01000002.1"/>
</dbReference>
<evidence type="ECO:0000313" key="2">
    <source>
        <dbReference type="EMBL" id="PTQ88103.1"/>
    </source>
</evidence>
<evidence type="ECO:0000256" key="1">
    <source>
        <dbReference type="SAM" id="Coils"/>
    </source>
</evidence>
<protein>
    <recommendedName>
        <fullName evidence="4">Deoxycytidine triphosphate deaminase</fullName>
    </recommendedName>
</protein>
<gene>
    <name evidence="2" type="ORF">C8R28_1002105</name>
</gene>
<name>A0A2T5IW15_9PROT</name>
<dbReference type="Proteomes" id="UP000244110">
    <property type="component" value="Unassembled WGS sequence"/>
</dbReference>
<comment type="caution">
    <text evidence="2">The sequence shown here is derived from an EMBL/GenBank/DDBJ whole genome shotgun (WGS) entry which is preliminary data.</text>
</comment>
<accession>A0A2T5IW15</accession>
<evidence type="ECO:0000313" key="3">
    <source>
        <dbReference type="Proteomes" id="UP000244110"/>
    </source>
</evidence>
<sequence length="340" mass="38712">MSEDYSQLDFVNNEDEAEAEKRFLEFSSKDPLPDVPPALLNSGDIYNYACITSMVFPFDKNNEKKKLKPASYEIDFLGDVYQINEKNGEVEKKTIEYDEPFTIKKNSIVFLFIKTKFFLPDYIAIRFNLKITHVHRGLLLGTGPLVDPGFYGRLLIPLHNLTSENYRIIGGDGLIWVEFTKLSPHKNWDSRARNNSAPYIKFPKNKKSDLEAQKYFNKASGGHPAGSSIPGEVKSAVGIAQDASEQVHKIYEEFRNWTTIGSVVIIISISALVYSTWDLISNANQHIENSSNKIEDLNKEQLKSNQKIKYLEEKIKSLTESLEKTNKDLSLNAPKKNPHK</sequence>
<organism evidence="2 3">
    <name type="scientific">Nitrosomonas ureae</name>
    <dbReference type="NCBI Taxonomy" id="44577"/>
    <lineage>
        <taxon>Bacteria</taxon>
        <taxon>Pseudomonadati</taxon>
        <taxon>Pseudomonadota</taxon>
        <taxon>Betaproteobacteria</taxon>
        <taxon>Nitrosomonadales</taxon>
        <taxon>Nitrosomonadaceae</taxon>
        <taxon>Nitrosomonas</taxon>
    </lineage>
</organism>
<dbReference type="SUPFAM" id="SSF51283">
    <property type="entry name" value="dUTPase-like"/>
    <property type="match status" value="1"/>
</dbReference>
<dbReference type="AlphaFoldDB" id="A0A2T5IW15"/>
<dbReference type="Gene3D" id="2.70.40.10">
    <property type="match status" value="1"/>
</dbReference>
<dbReference type="EMBL" id="QAOL01000002">
    <property type="protein sequence ID" value="PTQ88103.1"/>
    <property type="molecule type" value="Genomic_DNA"/>
</dbReference>
<proteinExistence type="predicted"/>
<reference evidence="2 3" key="1">
    <citation type="submission" date="2018-04" db="EMBL/GenBank/DDBJ databases">
        <title>Active sludge and wastewater microbial communities from Klosterneuburg, Austria.</title>
        <authorList>
            <person name="Wagner M."/>
        </authorList>
    </citation>
    <scope>NUCLEOTIDE SEQUENCE [LARGE SCALE GENOMIC DNA]</scope>
    <source>
        <strain evidence="2 3">Nm4</strain>
    </source>
</reference>
<keyword evidence="1" id="KW-0175">Coiled coil</keyword>
<feature type="coiled-coil region" evidence="1">
    <location>
        <begin position="280"/>
        <end position="328"/>
    </location>
</feature>